<reference evidence="1" key="1">
    <citation type="submission" date="2014-11" db="EMBL/GenBank/DDBJ databases">
        <authorList>
            <person name="Amaro Gonzalez C."/>
        </authorList>
    </citation>
    <scope>NUCLEOTIDE SEQUENCE</scope>
</reference>
<organism evidence="1">
    <name type="scientific">Anguilla anguilla</name>
    <name type="common">European freshwater eel</name>
    <name type="synonym">Muraena anguilla</name>
    <dbReference type="NCBI Taxonomy" id="7936"/>
    <lineage>
        <taxon>Eukaryota</taxon>
        <taxon>Metazoa</taxon>
        <taxon>Chordata</taxon>
        <taxon>Craniata</taxon>
        <taxon>Vertebrata</taxon>
        <taxon>Euteleostomi</taxon>
        <taxon>Actinopterygii</taxon>
        <taxon>Neopterygii</taxon>
        <taxon>Teleostei</taxon>
        <taxon>Anguilliformes</taxon>
        <taxon>Anguillidae</taxon>
        <taxon>Anguilla</taxon>
    </lineage>
</organism>
<name>A0A0E9P6Q4_ANGAN</name>
<sequence>MVFSVLCVHFFPLTCHSCFSSACVTH</sequence>
<protein>
    <submittedName>
        <fullName evidence="1">Uncharacterized protein</fullName>
    </submittedName>
</protein>
<dbReference type="EMBL" id="GBXM01108363">
    <property type="protein sequence ID" value="JAH00214.1"/>
    <property type="molecule type" value="Transcribed_RNA"/>
</dbReference>
<accession>A0A0E9P6Q4</accession>
<reference evidence="1" key="2">
    <citation type="journal article" date="2015" name="Fish Shellfish Immunol.">
        <title>Early steps in the European eel (Anguilla anguilla)-Vibrio vulnificus interaction in the gills: Role of the RtxA13 toxin.</title>
        <authorList>
            <person name="Callol A."/>
            <person name="Pajuelo D."/>
            <person name="Ebbesson L."/>
            <person name="Teles M."/>
            <person name="MacKenzie S."/>
            <person name="Amaro C."/>
        </authorList>
    </citation>
    <scope>NUCLEOTIDE SEQUENCE</scope>
</reference>
<dbReference type="AlphaFoldDB" id="A0A0E9P6Q4"/>
<evidence type="ECO:0000313" key="1">
    <source>
        <dbReference type="EMBL" id="JAH00214.1"/>
    </source>
</evidence>
<proteinExistence type="predicted"/>